<organism evidence="1 2">
    <name type="scientific">Heterorhabditis bacteriophora</name>
    <name type="common">Entomopathogenic nematode worm</name>
    <dbReference type="NCBI Taxonomy" id="37862"/>
    <lineage>
        <taxon>Eukaryota</taxon>
        <taxon>Metazoa</taxon>
        <taxon>Ecdysozoa</taxon>
        <taxon>Nematoda</taxon>
        <taxon>Chromadorea</taxon>
        <taxon>Rhabditida</taxon>
        <taxon>Rhabditina</taxon>
        <taxon>Rhabditomorpha</taxon>
        <taxon>Strongyloidea</taxon>
        <taxon>Heterorhabditidae</taxon>
        <taxon>Heterorhabditis</taxon>
    </lineage>
</organism>
<evidence type="ECO:0000313" key="2">
    <source>
        <dbReference type="WBParaSite" id="Hba_04030"/>
    </source>
</evidence>
<dbReference type="WBParaSite" id="Hba_04030">
    <property type="protein sequence ID" value="Hba_04030"/>
    <property type="gene ID" value="Hba_04030"/>
</dbReference>
<dbReference type="Proteomes" id="UP000095283">
    <property type="component" value="Unplaced"/>
</dbReference>
<sequence length="46" mass="5732">MLVSALYPFNKKLLEYDKYWETMEYLLNRMKETNKAFKQEKKLLIK</sequence>
<name>A0A1I7WGH2_HETBA</name>
<reference evidence="2" key="1">
    <citation type="submission" date="2016-11" db="UniProtKB">
        <authorList>
            <consortium name="WormBaseParasite"/>
        </authorList>
    </citation>
    <scope>IDENTIFICATION</scope>
</reference>
<accession>A0A1I7WGH2</accession>
<dbReference type="AlphaFoldDB" id="A0A1I7WGH2"/>
<protein>
    <submittedName>
        <fullName evidence="2">DDE_Tnp_ISL3 domain-containing protein</fullName>
    </submittedName>
</protein>
<proteinExistence type="predicted"/>
<evidence type="ECO:0000313" key="1">
    <source>
        <dbReference type="Proteomes" id="UP000095283"/>
    </source>
</evidence>
<keyword evidence="1" id="KW-1185">Reference proteome</keyword>